<dbReference type="RefSeq" id="WP_307904029.1">
    <property type="nucleotide sequence ID" value="NZ_AP027059.1"/>
</dbReference>
<evidence type="ECO:0000313" key="1">
    <source>
        <dbReference type="EMBL" id="BDU51192.1"/>
    </source>
</evidence>
<dbReference type="AlphaFoldDB" id="A0AAU9DMF2"/>
<sequence length="86" mass="10093">MKKLLLLLFLNILIIGCANLTYKNSNTELPYKKEVNNLQLKSEINKIKLSWNVEKDESLDHIEVYMKRSVGVKFKKIKKLESNNKI</sequence>
<evidence type="ECO:0008006" key="3">
    <source>
        <dbReference type="Google" id="ProtNLM"/>
    </source>
</evidence>
<protein>
    <recommendedName>
        <fullName evidence="3">Lipoprotein</fullName>
    </recommendedName>
</protein>
<organism evidence="1 2">
    <name type="scientific">Haliovirga abyssi</name>
    <dbReference type="NCBI Taxonomy" id="2996794"/>
    <lineage>
        <taxon>Bacteria</taxon>
        <taxon>Fusobacteriati</taxon>
        <taxon>Fusobacteriota</taxon>
        <taxon>Fusobacteriia</taxon>
        <taxon>Fusobacteriales</taxon>
        <taxon>Haliovirgaceae</taxon>
        <taxon>Haliovirga</taxon>
    </lineage>
</organism>
<keyword evidence="2" id="KW-1185">Reference proteome</keyword>
<dbReference type="Proteomes" id="UP001321582">
    <property type="component" value="Chromosome"/>
</dbReference>
<gene>
    <name evidence="1" type="ORF">HLVA_17610</name>
</gene>
<dbReference type="KEGG" id="haby:HLVA_17610"/>
<proteinExistence type="predicted"/>
<reference evidence="1 2" key="1">
    <citation type="submission" date="2022-11" db="EMBL/GenBank/DDBJ databases">
        <title>Haliovirga abyssi gen. nov., sp. nov., a mesophilic fermentative bacterium isolated from the Iheya North hydrothermal field and the proposal of Haliovirgaceae fam. nov.</title>
        <authorList>
            <person name="Miyazaki U."/>
            <person name="Tame A."/>
            <person name="Miyazaki J."/>
            <person name="Takai K."/>
            <person name="Sawayama S."/>
            <person name="Kitajima M."/>
            <person name="Okamoto A."/>
            <person name="Nakagawa S."/>
        </authorList>
    </citation>
    <scope>NUCLEOTIDE SEQUENCE [LARGE SCALE GENOMIC DNA]</scope>
    <source>
        <strain evidence="1 2">IC12</strain>
    </source>
</reference>
<evidence type="ECO:0000313" key="2">
    <source>
        <dbReference type="Proteomes" id="UP001321582"/>
    </source>
</evidence>
<accession>A0AAU9DMF2</accession>
<dbReference type="PROSITE" id="PS51257">
    <property type="entry name" value="PROKAR_LIPOPROTEIN"/>
    <property type="match status" value="1"/>
</dbReference>
<dbReference type="EMBL" id="AP027059">
    <property type="protein sequence ID" value="BDU51192.1"/>
    <property type="molecule type" value="Genomic_DNA"/>
</dbReference>
<name>A0AAU9DMF2_9FUSO</name>